<feature type="compositionally biased region" description="Basic residues" evidence="1">
    <location>
        <begin position="50"/>
        <end position="59"/>
    </location>
</feature>
<name>A0A6F8YPH9_9ACTN</name>
<evidence type="ECO:0000313" key="2">
    <source>
        <dbReference type="EMBL" id="BCB87798.1"/>
    </source>
</evidence>
<evidence type="ECO:0000256" key="1">
    <source>
        <dbReference type="SAM" id="MobiDB-lite"/>
    </source>
</evidence>
<protein>
    <submittedName>
        <fullName evidence="2">Uncharacterized protein</fullName>
    </submittedName>
</protein>
<dbReference type="EMBL" id="AP022871">
    <property type="protein sequence ID" value="BCB87798.1"/>
    <property type="molecule type" value="Genomic_DNA"/>
</dbReference>
<sequence>MRQADVLQLRFPATRANRANPAATRPCPSLARHAGADRGMNLPPEGRIRTTIRRNRSPRLYRQGTNRQKASGAEVASGSGVRVCPQWPVRAVASVTALSP</sequence>
<dbReference type="AlphaFoldDB" id="A0A6F8YPH9"/>
<reference evidence="2 3" key="2">
    <citation type="submission" date="2020-03" db="EMBL/GenBank/DDBJ databases">
        <authorList>
            <person name="Ichikawa N."/>
            <person name="Kimura A."/>
            <person name="Kitahashi Y."/>
            <person name="Uohara A."/>
        </authorList>
    </citation>
    <scope>NUCLEOTIDE SEQUENCE [LARGE SCALE GENOMIC DNA]</scope>
    <source>
        <strain evidence="2 3">NBRC 105367</strain>
    </source>
</reference>
<organism evidence="2 3">
    <name type="scientific">Phytohabitans suffuscus</name>
    <dbReference type="NCBI Taxonomy" id="624315"/>
    <lineage>
        <taxon>Bacteria</taxon>
        <taxon>Bacillati</taxon>
        <taxon>Actinomycetota</taxon>
        <taxon>Actinomycetes</taxon>
        <taxon>Micromonosporales</taxon>
        <taxon>Micromonosporaceae</taxon>
    </lineage>
</organism>
<feature type="region of interest" description="Disordered" evidence="1">
    <location>
        <begin position="18"/>
        <end position="79"/>
    </location>
</feature>
<dbReference type="Proteomes" id="UP000503011">
    <property type="component" value="Chromosome"/>
</dbReference>
<reference evidence="2 3" key="1">
    <citation type="submission" date="2020-03" db="EMBL/GenBank/DDBJ databases">
        <title>Whole genome shotgun sequence of Phytohabitans suffuscus NBRC 105367.</title>
        <authorList>
            <person name="Komaki H."/>
            <person name="Tamura T."/>
        </authorList>
    </citation>
    <scope>NUCLEOTIDE SEQUENCE [LARGE SCALE GENOMIC DNA]</scope>
    <source>
        <strain evidence="2 3">NBRC 105367</strain>
    </source>
</reference>
<dbReference type="KEGG" id="psuu:Psuf_051110"/>
<evidence type="ECO:0000313" key="3">
    <source>
        <dbReference type="Proteomes" id="UP000503011"/>
    </source>
</evidence>
<proteinExistence type="predicted"/>
<keyword evidence="3" id="KW-1185">Reference proteome</keyword>
<accession>A0A6F8YPH9</accession>
<gene>
    <name evidence="2" type="ORF">Psuf_051110</name>
</gene>